<evidence type="ECO:0000256" key="1">
    <source>
        <dbReference type="SAM" id="MobiDB-lite"/>
    </source>
</evidence>
<comment type="caution">
    <text evidence="2">The sequence shown here is derived from an EMBL/GenBank/DDBJ whole genome shotgun (WGS) entry which is preliminary data.</text>
</comment>
<dbReference type="AlphaFoldDB" id="A0AAD4XCC6"/>
<name>A0AAD4XCC6_9MAGN</name>
<evidence type="ECO:0000313" key="3">
    <source>
        <dbReference type="Proteomes" id="UP001202328"/>
    </source>
</evidence>
<accession>A0AAD4XCC6</accession>
<protein>
    <submittedName>
        <fullName evidence="2">Uncharacterized protein</fullName>
    </submittedName>
</protein>
<dbReference type="Proteomes" id="UP001202328">
    <property type="component" value="Unassembled WGS sequence"/>
</dbReference>
<sequence>MVFRISISSKIANSIIPKSQKERGEEEEAENNSEDAAASGSTEFWHASSWLTHEITTVQTKNLLKNI</sequence>
<dbReference type="EMBL" id="JAJJMB010011222">
    <property type="protein sequence ID" value="KAI3903315.1"/>
    <property type="molecule type" value="Genomic_DNA"/>
</dbReference>
<organism evidence="2 3">
    <name type="scientific">Papaver atlanticum</name>
    <dbReference type="NCBI Taxonomy" id="357466"/>
    <lineage>
        <taxon>Eukaryota</taxon>
        <taxon>Viridiplantae</taxon>
        <taxon>Streptophyta</taxon>
        <taxon>Embryophyta</taxon>
        <taxon>Tracheophyta</taxon>
        <taxon>Spermatophyta</taxon>
        <taxon>Magnoliopsida</taxon>
        <taxon>Ranunculales</taxon>
        <taxon>Papaveraceae</taxon>
        <taxon>Papaveroideae</taxon>
        <taxon>Papaver</taxon>
    </lineage>
</organism>
<evidence type="ECO:0000313" key="2">
    <source>
        <dbReference type="EMBL" id="KAI3903315.1"/>
    </source>
</evidence>
<reference evidence="2" key="1">
    <citation type="submission" date="2022-04" db="EMBL/GenBank/DDBJ databases">
        <title>A functionally conserved STORR gene fusion in Papaver species that diverged 16.8 million years ago.</title>
        <authorList>
            <person name="Catania T."/>
        </authorList>
    </citation>
    <scope>NUCLEOTIDE SEQUENCE</scope>
    <source>
        <strain evidence="2">S-188037</strain>
    </source>
</reference>
<proteinExistence type="predicted"/>
<gene>
    <name evidence="2" type="ORF">MKW98_031969</name>
</gene>
<keyword evidence="3" id="KW-1185">Reference proteome</keyword>
<feature type="region of interest" description="Disordered" evidence="1">
    <location>
        <begin position="16"/>
        <end position="41"/>
    </location>
</feature>